<dbReference type="AlphaFoldDB" id="A0AAN8XE98"/>
<dbReference type="InterPro" id="IPR012617">
    <property type="entry name" value="AATF_C"/>
</dbReference>
<evidence type="ECO:0000313" key="5">
    <source>
        <dbReference type="Proteomes" id="UP001381693"/>
    </source>
</evidence>
<reference evidence="4 5" key="1">
    <citation type="submission" date="2023-11" db="EMBL/GenBank/DDBJ databases">
        <title>Halocaridina rubra genome assembly.</title>
        <authorList>
            <person name="Smith C."/>
        </authorList>
    </citation>
    <scope>NUCLEOTIDE SEQUENCE [LARGE SCALE GENOMIC DNA]</scope>
    <source>
        <strain evidence="4">EP-1</strain>
        <tissue evidence="4">Whole</tissue>
    </source>
</reference>
<evidence type="ECO:0000313" key="4">
    <source>
        <dbReference type="EMBL" id="KAK7082561.1"/>
    </source>
</evidence>
<evidence type="ECO:0000259" key="2">
    <source>
        <dbReference type="Pfam" id="PF08164"/>
    </source>
</evidence>
<dbReference type="InterPro" id="IPR039223">
    <property type="entry name" value="AATF/Bfr2"/>
</dbReference>
<name>A0AAN8XE98_HALRR</name>
<dbReference type="Pfam" id="PF13339">
    <property type="entry name" value="AATF-Che1"/>
    <property type="match status" value="1"/>
</dbReference>
<evidence type="ECO:0000256" key="1">
    <source>
        <dbReference type="ARBA" id="ARBA00008966"/>
    </source>
</evidence>
<evidence type="ECO:0000259" key="3">
    <source>
        <dbReference type="Pfam" id="PF13339"/>
    </source>
</evidence>
<dbReference type="PANTHER" id="PTHR15565:SF0">
    <property type="entry name" value="PROTEIN AATF"/>
    <property type="match status" value="1"/>
</dbReference>
<dbReference type="Proteomes" id="UP001381693">
    <property type="component" value="Unassembled WGS sequence"/>
</dbReference>
<organism evidence="4 5">
    <name type="scientific">Halocaridina rubra</name>
    <name type="common">Hawaiian red shrimp</name>
    <dbReference type="NCBI Taxonomy" id="373956"/>
    <lineage>
        <taxon>Eukaryota</taxon>
        <taxon>Metazoa</taxon>
        <taxon>Ecdysozoa</taxon>
        <taxon>Arthropoda</taxon>
        <taxon>Crustacea</taxon>
        <taxon>Multicrustacea</taxon>
        <taxon>Malacostraca</taxon>
        <taxon>Eumalacostraca</taxon>
        <taxon>Eucarida</taxon>
        <taxon>Decapoda</taxon>
        <taxon>Pleocyemata</taxon>
        <taxon>Caridea</taxon>
        <taxon>Atyoidea</taxon>
        <taxon>Atyidae</taxon>
        <taxon>Halocaridina</taxon>
    </lineage>
</organism>
<dbReference type="GO" id="GO:0006357">
    <property type="term" value="P:regulation of transcription by RNA polymerase II"/>
    <property type="evidence" value="ECO:0007669"/>
    <property type="project" value="TreeGrafter"/>
</dbReference>
<keyword evidence="5" id="KW-1185">Reference proteome</keyword>
<accession>A0AAN8XE98</accession>
<dbReference type="EMBL" id="JAXCGZ010003970">
    <property type="protein sequence ID" value="KAK7082561.1"/>
    <property type="molecule type" value="Genomic_DNA"/>
</dbReference>
<protein>
    <submittedName>
        <fullName evidence="4">Uncharacterized protein</fullName>
    </submittedName>
</protein>
<dbReference type="GO" id="GO:0005730">
    <property type="term" value="C:nucleolus"/>
    <property type="evidence" value="ECO:0007669"/>
    <property type="project" value="TreeGrafter"/>
</dbReference>
<feature type="domain" description="AATF leucine zipper-containing" evidence="3">
    <location>
        <begin position="6"/>
        <end position="54"/>
    </location>
</feature>
<feature type="domain" description="Apoptosis-antagonizing transcription factor C-terminal" evidence="2">
    <location>
        <begin position="132"/>
        <end position="188"/>
    </location>
</feature>
<comment type="similarity">
    <text evidence="1">Belongs to the AATF family.</text>
</comment>
<gene>
    <name evidence="4" type="ORF">SK128_014154</name>
</gene>
<dbReference type="InterPro" id="IPR025160">
    <property type="entry name" value="AATF"/>
</dbReference>
<proteinExistence type="inferred from homology"/>
<sequence length="190" mass="22078">MDDKEDEDAEKGEVVVKRSSKRKLSLEEYENILNKRHAALTPFRNETINRWYEKTKLLSKSRGLNKFGGFEVSALQQLENVLNNKMQLIQRTQLTGVTRGTSYHKLGQCDTNANGEEAESFDPEIFDDGDFYSRALEEMVKSKISFSDDMMDVSKKWIEIQKLRKKAKRKVDTRASKGRKLKYEIRESVT</sequence>
<dbReference type="PANTHER" id="PTHR15565">
    <property type="entry name" value="AATF PROTEIN APOPTOSIS ANTAGONIZING TRANSCRIPTION FACTOR"/>
    <property type="match status" value="1"/>
</dbReference>
<comment type="caution">
    <text evidence="4">The sequence shown here is derived from an EMBL/GenBank/DDBJ whole genome shotgun (WGS) entry which is preliminary data.</text>
</comment>
<dbReference type="Pfam" id="PF08164">
    <property type="entry name" value="TRAUB"/>
    <property type="match status" value="1"/>
</dbReference>